<accession>A0A2T0A3W0</accession>
<evidence type="ECO:0000313" key="3">
    <source>
        <dbReference type="Proteomes" id="UP000239560"/>
    </source>
</evidence>
<dbReference type="OrthoDB" id="2525430at2759"/>
<evidence type="ECO:0000256" key="1">
    <source>
        <dbReference type="SAM" id="MobiDB-lite"/>
    </source>
</evidence>
<feature type="region of interest" description="Disordered" evidence="1">
    <location>
        <begin position="281"/>
        <end position="301"/>
    </location>
</feature>
<name>A0A2T0A3W0_RHOTO</name>
<feature type="compositionally biased region" description="Polar residues" evidence="1">
    <location>
        <begin position="474"/>
        <end position="489"/>
    </location>
</feature>
<evidence type="ECO:0000313" key="2">
    <source>
        <dbReference type="EMBL" id="PRQ72685.1"/>
    </source>
</evidence>
<feature type="compositionally biased region" description="Low complexity" evidence="1">
    <location>
        <begin position="462"/>
        <end position="471"/>
    </location>
</feature>
<organism evidence="2 3">
    <name type="scientific">Rhodotorula toruloides</name>
    <name type="common">Yeast</name>
    <name type="synonym">Rhodosporidium toruloides</name>
    <dbReference type="NCBI Taxonomy" id="5286"/>
    <lineage>
        <taxon>Eukaryota</taxon>
        <taxon>Fungi</taxon>
        <taxon>Dikarya</taxon>
        <taxon>Basidiomycota</taxon>
        <taxon>Pucciniomycotina</taxon>
        <taxon>Microbotryomycetes</taxon>
        <taxon>Sporidiobolales</taxon>
        <taxon>Sporidiobolaceae</taxon>
        <taxon>Rhodotorula</taxon>
    </lineage>
</organism>
<dbReference type="EMBL" id="LCTV02000009">
    <property type="protein sequence ID" value="PRQ72685.1"/>
    <property type="molecule type" value="Genomic_DNA"/>
</dbReference>
<gene>
    <name evidence="2" type="ORF">AAT19DRAFT_16609</name>
</gene>
<comment type="caution">
    <text evidence="2">The sequence shown here is derived from an EMBL/GenBank/DDBJ whole genome shotgun (WGS) entry which is preliminary data.</text>
</comment>
<sequence length="526" mass="57729">MPGPPRLPLDPYPQFLLSSLDFDLDNLDQLHPYQLALVHFSPLATPEQRLRADVLWWQRRREAIEGSGEEVGLSEASAGLRQMKRAREWLEGKVPGSRKMRDMEVQTDPPPAPPRPAEVAKRKVSTTTTVTPVPIELPSSSPPPTDPTQTPAASTPLGLSQSNEPVPAELESHFFLLLCDNLSPRVSPLLFAHFLHRRNSKNLPFFFGIRRTTATSFLVAFGSYDDAHTAQTQLNGQVVPRMKCKIHASVAGRSRGTFKWRHLNPETRRMWLEKKELPDKEFADQAKPPGKGSTEHWGEDFDGHSDSCETCPSEYDLNDSDRVHGVCKIVNDTKAAYPDIEGPVWRPILKSPVLRSFVRAYGFSSLGLRADQMPWYRPPPPPTAPPTPPPAQPPQQSPAQPPPPPASQPRSQPPPTQPAAPRLPSRPTFTPASSHDSYPGFAYDPSPTTTSANPLPRPGPSAYPAGSGPPYTANPPSQRASYAPTQQAYDNGGWGAQKRGVGDDQAADPRKRARYDAGVGIACGRT</sequence>
<feature type="compositionally biased region" description="Pro residues" evidence="1">
    <location>
        <begin position="376"/>
        <end position="418"/>
    </location>
</feature>
<reference evidence="2 3" key="1">
    <citation type="journal article" date="2018" name="Elife">
        <title>Functional genomics of lipid metabolism in the oleaginous yeast Rhodosporidium toruloides.</title>
        <authorList>
            <person name="Coradetti S.T."/>
            <person name="Pinel D."/>
            <person name="Geiselman G."/>
            <person name="Ito M."/>
            <person name="Mondo S."/>
            <person name="Reilly M.C."/>
            <person name="Cheng Y.F."/>
            <person name="Bauer S."/>
            <person name="Grigoriev I."/>
            <person name="Gladden J.M."/>
            <person name="Simmons B.A."/>
            <person name="Brem R."/>
            <person name="Arkin A.P."/>
            <person name="Skerker J.M."/>
        </authorList>
    </citation>
    <scope>NUCLEOTIDE SEQUENCE [LARGE SCALE GENOMIC DNA]</scope>
    <source>
        <strain evidence="2 3">NBRC 0880</strain>
    </source>
</reference>
<dbReference type="Proteomes" id="UP000239560">
    <property type="component" value="Unassembled WGS sequence"/>
</dbReference>
<feature type="region of interest" description="Disordered" evidence="1">
    <location>
        <begin position="374"/>
        <end position="526"/>
    </location>
</feature>
<feature type="compositionally biased region" description="Polar residues" evidence="1">
    <location>
        <begin position="427"/>
        <end position="436"/>
    </location>
</feature>
<protein>
    <submittedName>
        <fullName evidence="2">Putative membrane protein</fullName>
    </submittedName>
</protein>
<proteinExistence type="predicted"/>
<feature type="region of interest" description="Disordered" evidence="1">
    <location>
        <begin position="95"/>
        <end position="164"/>
    </location>
</feature>
<feature type="compositionally biased region" description="Low complexity" evidence="1">
    <location>
        <begin position="147"/>
        <end position="156"/>
    </location>
</feature>
<dbReference type="AlphaFoldDB" id="A0A2T0A3W0"/>